<dbReference type="PROSITE" id="PS50043">
    <property type="entry name" value="HTH_LUXR_2"/>
    <property type="match status" value="1"/>
</dbReference>
<dbReference type="PANTHER" id="PTHR44688:SF16">
    <property type="entry name" value="DNA-BINDING TRANSCRIPTIONAL ACTIVATOR DEVR_DOSR"/>
    <property type="match status" value="1"/>
</dbReference>
<dbReference type="InterPro" id="IPR016032">
    <property type="entry name" value="Sig_transdc_resp-reg_C-effctor"/>
</dbReference>
<dbReference type="SUPFAM" id="SSF46894">
    <property type="entry name" value="C-terminal effector domain of the bipartite response regulators"/>
    <property type="match status" value="1"/>
</dbReference>
<evidence type="ECO:0000259" key="4">
    <source>
        <dbReference type="PROSITE" id="PS50043"/>
    </source>
</evidence>
<dbReference type="Pfam" id="PF00196">
    <property type="entry name" value="GerE"/>
    <property type="match status" value="1"/>
</dbReference>
<keyword evidence="6" id="KW-1185">Reference proteome</keyword>
<reference evidence="6" key="1">
    <citation type="journal article" date="2019" name="Int. J. Syst. Evol. Microbiol.">
        <title>The Global Catalogue of Microorganisms (GCM) 10K type strain sequencing project: providing services to taxonomists for standard genome sequencing and annotation.</title>
        <authorList>
            <consortium name="The Broad Institute Genomics Platform"/>
            <consortium name="The Broad Institute Genome Sequencing Center for Infectious Disease"/>
            <person name="Wu L."/>
            <person name="Ma J."/>
        </authorList>
    </citation>
    <scope>NUCLEOTIDE SEQUENCE [LARGE SCALE GENOMIC DNA]</scope>
    <source>
        <strain evidence="6">JCM 14718</strain>
    </source>
</reference>
<feature type="domain" description="HTH luxR-type" evidence="4">
    <location>
        <begin position="341"/>
        <end position="406"/>
    </location>
</feature>
<dbReference type="EMBL" id="BAAANY010000040">
    <property type="protein sequence ID" value="GAA1715359.1"/>
    <property type="molecule type" value="Genomic_DNA"/>
</dbReference>
<accession>A0ABP4V5G8</accession>
<keyword evidence="2" id="KW-0238">DNA-binding</keyword>
<keyword evidence="3" id="KW-0804">Transcription</keyword>
<dbReference type="PRINTS" id="PR00038">
    <property type="entry name" value="HTHLUXR"/>
</dbReference>
<dbReference type="InterPro" id="IPR000792">
    <property type="entry name" value="Tscrpt_reg_LuxR_C"/>
</dbReference>
<sequence>MEREIVPQTLNRFSPAVASMAAECPDMSALRLVLAGKDWSGAVERATHALRTPPCRTEPACLVRAFAVFVYAGQLTLADELAEPLRRTATDAPALADTIVLLNGRLAGRRGDLDGALDAYQKLGRSAADPTLRLLAAAAATELAAQREDPDLAAALITGSELEAALRAGVTCAPFLRIGRAAMHRCNGNFGAALSDYLDAGRKFGARGIRGPAVSCWRSNAALCAHATGRQRLATVLARQAYTAASGWAEPYALGRATFVLGVVDGGSARTDLFSDAAELFEIARAPAEQGAVLYELGCRLAADRPAAARQRLERARGLFVAVGNGVRAARADDQLRRLPTRSPTGRLSVMEVKAVRLAAAGYTNRQIANKLFLAVRTVEAHLSRAYAKLGIAGREDLAWSAAPIRSVRP</sequence>
<evidence type="ECO:0000256" key="3">
    <source>
        <dbReference type="ARBA" id="ARBA00023163"/>
    </source>
</evidence>
<keyword evidence="1" id="KW-0805">Transcription regulation</keyword>
<organism evidence="5 6">
    <name type="scientific">Fodinicola feengrottensis</name>
    <dbReference type="NCBI Taxonomy" id="435914"/>
    <lineage>
        <taxon>Bacteria</taxon>
        <taxon>Bacillati</taxon>
        <taxon>Actinomycetota</taxon>
        <taxon>Actinomycetes</taxon>
        <taxon>Mycobacteriales</taxon>
        <taxon>Fodinicola</taxon>
    </lineage>
</organism>
<dbReference type="PROSITE" id="PS00622">
    <property type="entry name" value="HTH_LUXR_1"/>
    <property type="match status" value="1"/>
</dbReference>
<dbReference type="InterPro" id="IPR036388">
    <property type="entry name" value="WH-like_DNA-bd_sf"/>
</dbReference>
<comment type="caution">
    <text evidence="5">The sequence shown here is derived from an EMBL/GenBank/DDBJ whole genome shotgun (WGS) entry which is preliminary data.</text>
</comment>
<evidence type="ECO:0000313" key="6">
    <source>
        <dbReference type="Proteomes" id="UP001500618"/>
    </source>
</evidence>
<dbReference type="Gene3D" id="1.10.10.10">
    <property type="entry name" value="Winged helix-like DNA-binding domain superfamily/Winged helix DNA-binding domain"/>
    <property type="match status" value="1"/>
</dbReference>
<dbReference type="PANTHER" id="PTHR44688">
    <property type="entry name" value="DNA-BINDING TRANSCRIPTIONAL ACTIVATOR DEVR_DOSR"/>
    <property type="match status" value="1"/>
</dbReference>
<protein>
    <recommendedName>
        <fullName evidence="4">HTH luxR-type domain-containing protein</fullName>
    </recommendedName>
</protein>
<evidence type="ECO:0000313" key="5">
    <source>
        <dbReference type="EMBL" id="GAA1715359.1"/>
    </source>
</evidence>
<evidence type="ECO:0000256" key="2">
    <source>
        <dbReference type="ARBA" id="ARBA00023125"/>
    </source>
</evidence>
<gene>
    <name evidence="5" type="ORF">GCM10009765_75240</name>
</gene>
<evidence type="ECO:0000256" key="1">
    <source>
        <dbReference type="ARBA" id="ARBA00023015"/>
    </source>
</evidence>
<name>A0ABP4V5G8_9ACTN</name>
<proteinExistence type="predicted"/>
<dbReference type="Proteomes" id="UP001500618">
    <property type="component" value="Unassembled WGS sequence"/>
</dbReference>
<dbReference type="SMART" id="SM00421">
    <property type="entry name" value="HTH_LUXR"/>
    <property type="match status" value="1"/>
</dbReference>
<dbReference type="CDD" id="cd06170">
    <property type="entry name" value="LuxR_C_like"/>
    <property type="match status" value="1"/>
</dbReference>